<keyword evidence="2" id="KW-1185">Reference proteome</keyword>
<dbReference type="Proteomes" id="UP000321408">
    <property type="component" value="Chromosome"/>
</dbReference>
<dbReference type="EMBL" id="CP042905">
    <property type="protein sequence ID" value="QEE16334.1"/>
    <property type="molecule type" value="Genomic_DNA"/>
</dbReference>
<protein>
    <submittedName>
        <fullName evidence="1">Uncharacterized protein</fullName>
    </submittedName>
</protein>
<gene>
    <name evidence="1" type="ORF">DSAG12_02164</name>
</gene>
<dbReference type="AlphaFoldDB" id="A0A5B9DB50"/>
<proteinExistence type="predicted"/>
<dbReference type="KEGG" id="psyt:DSAG12_02164"/>
<reference evidence="1 2" key="2">
    <citation type="journal article" date="2024" name="Int. J. Syst. Evol. Microbiol.">
        <title>Promethearchaeum syntrophicum gen. nov., sp. nov., an anaerobic, obligately syntrophic archaeon, the first isolate of the lineage 'Asgard' archaea, and proposal of the new archaeal phylum Promethearchaeota phyl. nov. and kingdom Promethearchaeati regn. nov.</title>
        <authorList>
            <person name="Imachi H."/>
            <person name="Nobu M.K."/>
            <person name="Kato S."/>
            <person name="Takaki Y."/>
            <person name="Miyazaki M."/>
            <person name="Miyata M."/>
            <person name="Ogawara M."/>
            <person name="Saito Y."/>
            <person name="Sakai S."/>
            <person name="Tahara Y.O."/>
            <person name="Takano Y."/>
            <person name="Tasumi E."/>
            <person name="Uematsu K."/>
            <person name="Yoshimura T."/>
            <person name="Itoh T."/>
            <person name="Ohkuma M."/>
            <person name="Takai K."/>
        </authorList>
    </citation>
    <scope>NUCLEOTIDE SEQUENCE [LARGE SCALE GENOMIC DNA]</scope>
    <source>
        <strain evidence="1 2">MK-D1</strain>
    </source>
</reference>
<reference evidence="1 2" key="1">
    <citation type="journal article" date="2020" name="Nature">
        <title>Isolation of an archaeon at the prokaryote-eukaryote interface.</title>
        <authorList>
            <person name="Imachi H."/>
            <person name="Nobu M.K."/>
            <person name="Nakahara N."/>
            <person name="Morono Y."/>
            <person name="Ogawara M."/>
            <person name="Takaki Y."/>
            <person name="Takano Y."/>
            <person name="Uematsu K."/>
            <person name="Ikuta T."/>
            <person name="Ito M."/>
            <person name="Matsui Y."/>
            <person name="Miyazaki M."/>
            <person name="Murata K."/>
            <person name="Saito Y."/>
            <person name="Sakai S."/>
            <person name="Song C."/>
            <person name="Tasumi E."/>
            <person name="Yamanaka Y."/>
            <person name="Yamaguchi T."/>
            <person name="Kamagata Y."/>
            <person name="Tamaki H."/>
            <person name="Takai K."/>
        </authorList>
    </citation>
    <scope>NUCLEOTIDE SEQUENCE [LARGE SCALE GENOMIC DNA]</scope>
    <source>
        <strain evidence="1 2">MK-D1</strain>
    </source>
</reference>
<evidence type="ECO:0000313" key="2">
    <source>
        <dbReference type="Proteomes" id="UP000321408"/>
    </source>
</evidence>
<name>A0A5B9DB50_9ARCH</name>
<sequence>MMNIYLEKKLVYGNRASIKLWNFNNDNIVDYFKNRFSSYLSELGLSWHPFIHPENHIAVKNVQTKKNDFFIDINHSCCEGEEWRYLNFDMNHLIFFDISDKEKEFRVLNQFNERIKPKNKSNEILNIDETNTEFFLNPSFVLILYDSTNESGNYHLPESYSLYIPSYSDLNIIGQKHFDIQGFYDWLYKSTFRKTRGVIQERNPKVLKMFKDFHDKSPAKDINIIVAHIARYKTDNMENINDKSRLSQILNHFSQSELKKMGEELQLTKIPMRKKQLIKSLVDLSDQPNNRDNIMKICMSCLQKEAQILKSSKKMKEFVSQFENMLGVKNLKKK</sequence>
<dbReference type="GeneID" id="41330152"/>
<evidence type="ECO:0000313" key="1">
    <source>
        <dbReference type="EMBL" id="QEE16334.1"/>
    </source>
</evidence>
<organism evidence="1 2">
    <name type="scientific">Promethearchaeum syntrophicum</name>
    <dbReference type="NCBI Taxonomy" id="2594042"/>
    <lineage>
        <taxon>Archaea</taxon>
        <taxon>Promethearchaeati</taxon>
        <taxon>Promethearchaeota</taxon>
        <taxon>Promethearchaeia</taxon>
        <taxon>Promethearchaeales</taxon>
        <taxon>Promethearchaeaceae</taxon>
        <taxon>Promethearchaeum</taxon>
    </lineage>
</organism>
<dbReference type="RefSeq" id="WP_147663217.1">
    <property type="nucleotide sequence ID" value="NZ_CP042905.2"/>
</dbReference>
<accession>A0A5B9DB50</accession>